<gene>
    <name evidence="1" type="ORF">GCM10010993_18920</name>
</gene>
<dbReference type="Proteomes" id="UP000635885">
    <property type="component" value="Unassembled WGS sequence"/>
</dbReference>
<evidence type="ECO:0000313" key="2">
    <source>
        <dbReference type="Proteomes" id="UP000635885"/>
    </source>
</evidence>
<accession>A0ABQ1MGZ3</accession>
<keyword evidence="2" id="KW-1185">Reference proteome</keyword>
<organism evidence="1 2">
    <name type="scientific">Belliella aquatica</name>
    <dbReference type="NCBI Taxonomy" id="1323734"/>
    <lineage>
        <taxon>Bacteria</taxon>
        <taxon>Pseudomonadati</taxon>
        <taxon>Bacteroidota</taxon>
        <taxon>Cytophagia</taxon>
        <taxon>Cytophagales</taxon>
        <taxon>Cyclobacteriaceae</taxon>
        <taxon>Belliella</taxon>
    </lineage>
</organism>
<reference evidence="2" key="1">
    <citation type="journal article" date="2019" name="Int. J. Syst. Evol. Microbiol.">
        <title>The Global Catalogue of Microorganisms (GCM) 10K type strain sequencing project: providing services to taxonomists for standard genome sequencing and annotation.</title>
        <authorList>
            <consortium name="The Broad Institute Genomics Platform"/>
            <consortium name="The Broad Institute Genome Sequencing Center for Infectious Disease"/>
            <person name="Wu L."/>
            <person name="Ma J."/>
        </authorList>
    </citation>
    <scope>NUCLEOTIDE SEQUENCE [LARGE SCALE GENOMIC DNA]</scope>
    <source>
        <strain evidence="2">CGMCC 1.12479</strain>
    </source>
</reference>
<dbReference type="PROSITE" id="PS51257">
    <property type="entry name" value="PROKAR_LIPOPROTEIN"/>
    <property type="match status" value="1"/>
</dbReference>
<evidence type="ECO:0000313" key="1">
    <source>
        <dbReference type="EMBL" id="GGC40422.1"/>
    </source>
</evidence>
<proteinExistence type="predicted"/>
<sequence length="131" mass="14861">MIKSLLLLLLTFSSCSKEDKSIEMLNSDYILVIPQNGCPGCIDKGIEFAQGYVDKACLTIVLSKISNLRNLKIKFGYNNIVSSNVYLDTLGRFHNQIEGYPKFYYGNEIIELDNSSLEKYKDLEKILADCM</sequence>
<name>A0ABQ1MGZ3_9BACT</name>
<comment type="caution">
    <text evidence="1">The sequence shown here is derived from an EMBL/GenBank/DDBJ whole genome shotgun (WGS) entry which is preliminary data.</text>
</comment>
<protein>
    <submittedName>
        <fullName evidence="1">Uncharacterized protein</fullName>
    </submittedName>
</protein>
<dbReference type="EMBL" id="BMFD01000005">
    <property type="protein sequence ID" value="GGC40422.1"/>
    <property type="molecule type" value="Genomic_DNA"/>
</dbReference>